<proteinExistence type="predicted"/>
<evidence type="ECO:0000313" key="1">
    <source>
        <dbReference type="EMBL" id="CAK0833810.1"/>
    </source>
</evidence>
<organism evidence="1 2">
    <name type="scientific">Prorocentrum cordatum</name>
    <dbReference type="NCBI Taxonomy" id="2364126"/>
    <lineage>
        <taxon>Eukaryota</taxon>
        <taxon>Sar</taxon>
        <taxon>Alveolata</taxon>
        <taxon>Dinophyceae</taxon>
        <taxon>Prorocentrales</taxon>
        <taxon>Prorocentraceae</taxon>
        <taxon>Prorocentrum</taxon>
    </lineage>
</organism>
<name>A0ABN9SPN0_9DINO</name>
<keyword evidence="2" id="KW-1185">Reference proteome</keyword>
<protein>
    <submittedName>
        <fullName evidence="1">Uncharacterized protein</fullName>
    </submittedName>
</protein>
<accession>A0ABN9SPN0</accession>
<sequence>MQPSIAYSHAHSLDDHGVQGGLRPGWPLARAGFGGRRREGRLRLPGVRGGLLRQPRLLRPRQGSKRAVLPHQVRRLRGIRAHGAHRGPAPPGLQQLLQKPEEQLLRQRRHVLLPHETSDASAGQSWCYVSNECLSLNGGTFATNQLGFALGGWNNLQSTSNLSWKVCDSSGADSILKDKTMDELIEIGRESDVSMAMLLRYAYPAVSITYGEARDFLETLSDAGHWNPALSLADNVNAIASPPSTWGTRLPFVYTTLSSIVTSEQGTILDSPGHRDEFHVVIGREVWEVKRSDEGNMAYLAGKFYLEFDVACVLGCAPAAREAPLDLLTQ</sequence>
<comment type="caution">
    <text evidence="1">The sequence shown here is derived from an EMBL/GenBank/DDBJ whole genome shotgun (WGS) entry which is preliminary data.</text>
</comment>
<dbReference type="EMBL" id="CAUYUJ010012356">
    <property type="protein sequence ID" value="CAK0833810.1"/>
    <property type="molecule type" value="Genomic_DNA"/>
</dbReference>
<gene>
    <name evidence="1" type="ORF">PCOR1329_LOCUS31394</name>
</gene>
<dbReference type="PROSITE" id="PS00221">
    <property type="entry name" value="MIP"/>
    <property type="match status" value="1"/>
</dbReference>
<dbReference type="InterPro" id="IPR022357">
    <property type="entry name" value="MIP_CS"/>
</dbReference>
<dbReference type="Proteomes" id="UP001189429">
    <property type="component" value="Unassembled WGS sequence"/>
</dbReference>
<evidence type="ECO:0000313" key="2">
    <source>
        <dbReference type="Proteomes" id="UP001189429"/>
    </source>
</evidence>
<reference evidence="1" key="1">
    <citation type="submission" date="2023-10" db="EMBL/GenBank/DDBJ databases">
        <authorList>
            <person name="Chen Y."/>
            <person name="Shah S."/>
            <person name="Dougan E. K."/>
            <person name="Thang M."/>
            <person name="Chan C."/>
        </authorList>
    </citation>
    <scope>NUCLEOTIDE SEQUENCE [LARGE SCALE GENOMIC DNA]</scope>
</reference>